<evidence type="ECO:0000256" key="4">
    <source>
        <dbReference type="PIRSR" id="PIRSR000185-1"/>
    </source>
</evidence>
<dbReference type="RefSeq" id="WP_179921463.1">
    <property type="nucleotide sequence ID" value="NZ_CP058689.1"/>
</dbReference>
<protein>
    <recommendedName>
        <fullName evidence="3">Glutamate dehydrogenase</fullName>
    </recommendedName>
</protein>
<feature type="binding site" evidence="5">
    <location>
        <position position="359"/>
    </location>
    <ligand>
        <name>substrate</name>
    </ligand>
</feature>
<proteinExistence type="inferred from homology"/>
<dbReference type="Pfam" id="PF00208">
    <property type="entry name" value="ELFV_dehydrog"/>
    <property type="match status" value="1"/>
</dbReference>
<feature type="active site" description="Proton donor" evidence="4">
    <location>
        <position position="107"/>
    </location>
</feature>
<dbReference type="PANTHER" id="PTHR11606">
    <property type="entry name" value="GLUTAMATE DEHYDROGENASE"/>
    <property type="match status" value="1"/>
</dbReference>
<keyword evidence="5" id="KW-0520">NAD</keyword>
<dbReference type="PRINTS" id="PR00082">
    <property type="entry name" value="GLFDHDRGNASE"/>
</dbReference>
<dbReference type="AlphaFoldDB" id="A0A7H9BQH1"/>
<feature type="domain" description="Glutamate/phenylalanine/leucine/valine/L-tryptophan dehydrogenase C-terminal" evidence="8">
    <location>
        <begin position="189"/>
        <end position="465"/>
    </location>
</feature>
<dbReference type="GO" id="GO:0000166">
    <property type="term" value="F:nucleotide binding"/>
    <property type="evidence" value="ECO:0007669"/>
    <property type="project" value="UniProtKB-KW"/>
</dbReference>
<dbReference type="InterPro" id="IPR046346">
    <property type="entry name" value="Aminoacid_DH-like_N_sf"/>
</dbReference>
<evidence type="ECO:0000259" key="8">
    <source>
        <dbReference type="SMART" id="SM00839"/>
    </source>
</evidence>
<dbReference type="GO" id="GO:0004352">
    <property type="term" value="F:glutamate dehydrogenase (NAD+) activity"/>
    <property type="evidence" value="ECO:0007669"/>
    <property type="project" value="TreeGrafter"/>
</dbReference>
<gene>
    <name evidence="9" type="ORF">HYQ43_01850</name>
</gene>
<dbReference type="SUPFAM" id="SSF51735">
    <property type="entry name" value="NAD(P)-binding Rossmann-fold domains"/>
    <property type="match status" value="1"/>
</dbReference>
<sequence>MKDTLVTTFLDSVEANFDSAFAHISLSKGLAERIKATNSIYRVTFGVRLRGELISFTGWRAVHSEQIEPVKGGIRYAPDATGEEVEALAALMTLKCAVAGVPFGGSKGALCIDPREWNELELEKITRRFTQELARRGLISPGRNVPAPDMGTGEREMAWMADEYRRISPLETLNAAACVTGKPLSRGGIAGRTEATGRGVAYVLAEHCEASEGANALAGKRIVIQGFGNVGSHAAHVLADEYGVRITGIIERDVFLTREDGIDIGALRTHLAQGGTLAGFGGADVQPVTPEALCTECDILIPAALENVITSENASRINARIVIEAANGPIDFEADRILQERGITVIPDLCANAGGVIVSYFEWVKNLTHLPFGLMERRITQRRFSHVADLIQAATNQAIPARVRVELAETGSELDLVRSGLEEMIRAAYRRIALRLAEQPELGSLRRAGYVLAIEEVANAYRDLGI</sequence>
<dbReference type="InterPro" id="IPR033922">
    <property type="entry name" value="NAD_bind_Glu_DH"/>
</dbReference>
<evidence type="ECO:0000256" key="1">
    <source>
        <dbReference type="ARBA" id="ARBA00006382"/>
    </source>
</evidence>
<comment type="similarity">
    <text evidence="1 3 7">Belongs to the Glu/Leu/Phe/Val dehydrogenases family.</text>
</comment>
<dbReference type="Gene3D" id="3.40.50.720">
    <property type="entry name" value="NAD(P)-binding Rossmann-like Domain"/>
    <property type="match status" value="1"/>
</dbReference>
<evidence type="ECO:0000313" key="9">
    <source>
        <dbReference type="EMBL" id="QLH13075.1"/>
    </source>
</evidence>
<dbReference type="InterPro" id="IPR006095">
    <property type="entry name" value="Glu/Leu/Phe/Val/Trp_DH"/>
</dbReference>
<evidence type="ECO:0000256" key="5">
    <source>
        <dbReference type="PIRSR" id="PIRSR000185-2"/>
    </source>
</evidence>
<dbReference type="PANTHER" id="PTHR11606:SF13">
    <property type="entry name" value="GLUTAMATE DEHYDROGENASE 1, MITOCHONDRIAL"/>
    <property type="match status" value="1"/>
</dbReference>
<dbReference type="SUPFAM" id="SSF53223">
    <property type="entry name" value="Aminoacid dehydrogenase-like, N-terminal domain"/>
    <property type="match status" value="1"/>
</dbReference>
<feature type="binding site" evidence="5">
    <location>
        <position position="71"/>
    </location>
    <ligand>
        <name>substrate</name>
    </ligand>
</feature>
<keyword evidence="5" id="KW-0547">Nucleotide-binding</keyword>
<evidence type="ECO:0000256" key="6">
    <source>
        <dbReference type="PIRSR" id="PIRSR000185-3"/>
    </source>
</evidence>
<accession>A0A7H9BQH1</accession>
<dbReference type="InterPro" id="IPR006097">
    <property type="entry name" value="Glu/Leu/Phe/Val/Trp_DH_dimer"/>
</dbReference>
<dbReference type="EMBL" id="CP058689">
    <property type="protein sequence ID" value="QLH13075.1"/>
    <property type="molecule type" value="Genomic_DNA"/>
</dbReference>
<feature type="binding site" evidence="5">
    <location>
        <position position="196"/>
    </location>
    <ligand>
        <name>NAD(+)</name>
        <dbReference type="ChEBI" id="CHEBI:57540"/>
    </ligand>
</feature>
<dbReference type="GO" id="GO:0006538">
    <property type="term" value="P:L-glutamate catabolic process"/>
    <property type="evidence" value="ECO:0007669"/>
    <property type="project" value="TreeGrafter"/>
</dbReference>
<dbReference type="SMART" id="SM00839">
    <property type="entry name" value="ELFV_dehydrog"/>
    <property type="match status" value="1"/>
</dbReference>
<reference evidence="9 10" key="1">
    <citation type="submission" date="2020-07" db="EMBL/GenBank/DDBJ databases">
        <title>The complete genome of Paracoccus pantotrophus ACCC 10489.</title>
        <authorList>
            <person name="Si Y."/>
        </authorList>
    </citation>
    <scope>NUCLEOTIDE SEQUENCE [LARGE SCALE GENOMIC DNA]</scope>
    <source>
        <strain evidence="10">ACCC 10489</strain>
    </source>
</reference>
<organism evidence="9 10">
    <name type="scientific">Paracoccus pantotrophus</name>
    <name type="common">Thiosphaera pantotropha</name>
    <dbReference type="NCBI Taxonomy" id="82367"/>
    <lineage>
        <taxon>Bacteria</taxon>
        <taxon>Pseudomonadati</taxon>
        <taxon>Pseudomonadota</taxon>
        <taxon>Alphaproteobacteria</taxon>
        <taxon>Rhodobacterales</taxon>
        <taxon>Paracoccaceae</taxon>
        <taxon>Paracoccus</taxon>
    </lineage>
</organism>
<feature type="binding site" evidence="5">
    <location>
        <position position="229"/>
    </location>
    <ligand>
        <name>NAD(+)</name>
        <dbReference type="ChEBI" id="CHEBI:57540"/>
    </ligand>
</feature>
<keyword evidence="2 3" id="KW-0560">Oxidoreductase</keyword>
<dbReference type="Pfam" id="PF02812">
    <property type="entry name" value="ELFV_dehydrog_N"/>
    <property type="match status" value="1"/>
</dbReference>
<dbReference type="InterPro" id="IPR014362">
    <property type="entry name" value="Glu_DH"/>
</dbReference>
<dbReference type="InterPro" id="IPR036291">
    <property type="entry name" value="NAD(P)-bd_dom_sf"/>
</dbReference>
<dbReference type="PIRSF" id="PIRSF000185">
    <property type="entry name" value="Glu_DH"/>
    <property type="match status" value="1"/>
</dbReference>
<dbReference type="Proteomes" id="UP000509322">
    <property type="component" value="Chromosome 1"/>
</dbReference>
<feature type="site" description="Important for catalysis" evidence="6">
    <location>
        <position position="149"/>
    </location>
</feature>
<dbReference type="Gene3D" id="3.40.50.10860">
    <property type="entry name" value="Leucine Dehydrogenase, chain A, domain 1"/>
    <property type="match status" value="1"/>
</dbReference>
<feature type="binding site" evidence="5">
    <location>
        <position position="95"/>
    </location>
    <ligand>
        <name>substrate</name>
    </ligand>
</feature>
<evidence type="ECO:0000256" key="2">
    <source>
        <dbReference type="ARBA" id="ARBA00023002"/>
    </source>
</evidence>
<evidence type="ECO:0000256" key="7">
    <source>
        <dbReference type="RuleBase" id="RU004417"/>
    </source>
</evidence>
<evidence type="ECO:0000313" key="10">
    <source>
        <dbReference type="Proteomes" id="UP000509322"/>
    </source>
</evidence>
<name>A0A7H9BQH1_PARPN</name>
<dbReference type="InterPro" id="IPR006096">
    <property type="entry name" value="Glu/Leu/Phe/Val/Trp_DH_C"/>
</dbReference>
<evidence type="ECO:0000256" key="3">
    <source>
        <dbReference type="PIRNR" id="PIRNR000185"/>
    </source>
</evidence>
<dbReference type="CDD" id="cd01076">
    <property type="entry name" value="NAD_bind_1_Glu_DH"/>
    <property type="match status" value="1"/>
</dbReference>